<dbReference type="InterPro" id="IPR005162">
    <property type="entry name" value="Retrotrans_gag_dom"/>
</dbReference>
<proteinExistence type="predicted"/>
<feature type="compositionally biased region" description="Basic and acidic residues" evidence="1">
    <location>
        <begin position="92"/>
        <end position="110"/>
    </location>
</feature>
<dbReference type="RefSeq" id="XP_019702910.1">
    <property type="nucleotide sequence ID" value="XM_019847351.1"/>
</dbReference>
<feature type="domain" description="Retrotransposon gag" evidence="2">
    <location>
        <begin position="239"/>
        <end position="328"/>
    </location>
</feature>
<feature type="region of interest" description="Disordered" evidence="1">
    <location>
        <begin position="60"/>
        <end position="151"/>
    </location>
</feature>
<name>A0A6J0PEN1_ELAGV</name>
<dbReference type="Pfam" id="PF03732">
    <property type="entry name" value="Retrotrans_gag"/>
    <property type="match status" value="1"/>
</dbReference>
<reference evidence="4" key="1">
    <citation type="submission" date="2025-08" db="UniProtKB">
        <authorList>
            <consortium name="RefSeq"/>
        </authorList>
    </citation>
    <scope>IDENTIFICATION</scope>
</reference>
<protein>
    <submittedName>
        <fullName evidence="4">Uncharacterized protein LOC109505143</fullName>
    </submittedName>
</protein>
<feature type="region of interest" description="Disordered" evidence="1">
    <location>
        <begin position="359"/>
        <end position="431"/>
    </location>
</feature>
<feature type="compositionally biased region" description="Low complexity" evidence="1">
    <location>
        <begin position="389"/>
        <end position="398"/>
    </location>
</feature>
<dbReference type="InParanoid" id="A0A6J0PEN1"/>
<gene>
    <name evidence="4" type="primary">LOC109505143</name>
</gene>
<feature type="region of interest" description="Disordered" evidence="1">
    <location>
        <begin position="1"/>
        <end position="45"/>
    </location>
</feature>
<dbReference type="OrthoDB" id="784947at2759"/>
<sequence>MTKTRAQRSRVTGSARRSSRREEASPPSPAAEPSSPRPAVTTGAQIAAIVRQMTVLTDAVKSLQQQPAARPMPSRSSRRRPHRAPSPLCERSQQRSHGEEGRPRCDDRRSQRPSPSLLERARKEKRPRTPSASLSESSGGSTPGVSQHRRADDYERRFEEIDRRLAQLQVDGQKSSNDVDFQTAQPLSRLVLDEPIPSRFKIPHVEPYDGSTDPVDHLESYKALMTIQVATDTLFCIGFPATLRKAARAWYSGLRSGSIHSFAQLEHSFVAHFSTSQKPPRTSDSLFSLKQGENETLRHFVARFNAATLEVRGLNEDMAVSAMKRGLRSSRFTYSLDKTLPRTYAELLERAYKYMRADEGASDRRLAEPRGPKEKRRKGREPAEPSRPPTSSRLSPPRQIQKRFDKVPPCDPIGATDRKDQLLSLPYPISC</sequence>
<accession>A0A6J0PEN1</accession>
<dbReference type="Proteomes" id="UP000504607">
    <property type="component" value="Unplaced"/>
</dbReference>
<evidence type="ECO:0000313" key="3">
    <source>
        <dbReference type="Proteomes" id="UP000504607"/>
    </source>
</evidence>
<dbReference type="PANTHER" id="PTHR33223:SF10">
    <property type="entry name" value="AMINOTRANSFERASE-LIKE PLANT MOBILE DOMAIN-CONTAINING PROTEIN"/>
    <property type="match status" value="1"/>
</dbReference>
<feature type="compositionally biased region" description="Low complexity" evidence="1">
    <location>
        <begin position="131"/>
        <end position="144"/>
    </location>
</feature>
<feature type="compositionally biased region" description="Basic and acidic residues" evidence="1">
    <location>
        <begin position="359"/>
        <end position="372"/>
    </location>
</feature>
<evidence type="ECO:0000313" key="4">
    <source>
        <dbReference type="RefSeq" id="XP_019702910.1"/>
    </source>
</evidence>
<keyword evidence="3" id="KW-1185">Reference proteome</keyword>
<dbReference type="AlphaFoldDB" id="A0A6J0PEN1"/>
<dbReference type="PANTHER" id="PTHR33223">
    <property type="entry name" value="CCHC-TYPE DOMAIN-CONTAINING PROTEIN"/>
    <property type="match status" value="1"/>
</dbReference>
<evidence type="ECO:0000259" key="2">
    <source>
        <dbReference type="Pfam" id="PF03732"/>
    </source>
</evidence>
<organism evidence="3 4">
    <name type="scientific">Elaeis guineensis var. tenera</name>
    <name type="common">Oil palm</name>
    <dbReference type="NCBI Taxonomy" id="51953"/>
    <lineage>
        <taxon>Eukaryota</taxon>
        <taxon>Viridiplantae</taxon>
        <taxon>Streptophyta</taxon>
        <taxon>Embryophyta</taxon>
        <taxon>Tracheophyta</taxon>
        <taxon>Spermatophyta</taxon>
        <taxon>Magnoliopsida</taxon>
        <taxon>Liliopsida</taxon>
        <taxon>Arecaceae</taxon>
        <taxon>Arecoideae</taxon>
        <taxon>Cocoseae</taxon>
        <taxon>Elaeidinae</taxon>
        <taxon>Elaeis</taxon>
    </lineage>
</organism>
<evidence type="ECO:0000256" key="1">
    <source>
        <dbReference type="SAM" id="MobiDB-lite"/>
    </source>
</evidence>